<evidence type="ECO:0000256" key="1">
    <source>
        <dbReference type="PIRSR" id="PIRSR600101-2"/>
    </source>
</evidence>
<dbReference type="InterPro" id="IPR029055">
    <property type="entry name" value="Ntn_hydrolases_N"/>
</dbReference>
<comment type="caution">
    <text evidence="2">The sequence shown here is derived from an EMBL/GenBank/DDBJ whole genome shotgun (WGS) entry which is preliminary data.</text>
</comment>
<reference evidence="2" key="1">
    <citation type="submission" date="2024-06" db="EMBL/GenBank/DDBJ databases">
        <authorList>
            <person name="Liu X."/>
            <person name="Lenzi L."/>
            <person name="Haldenby T S."/>
            <person name="Uol C."/>
        </authorList>
    </citation>
    <scope>NUCLEOTIDE SEQUENCE</scope>
</reference>
<accession>A0AAV2SZY4</accession>
<gene>
    <name evidence="2" type="ORF">CDAUBV1_LOCUS2611</name>
</gene>
<proteinExistence type="predicted"/>
<dbReference type="Proteomes" id="UP001497525">
    <property type="component" value="Unassembled WGS sequence"/>
</dbReference>
<sequence length="535" mass="57386">MLVRDRNNESSRLFEFLCPAPSKFSLPDQNRPESLVAVPGVVKGLHEAHKLFGKLQWSALFEGALKAAKDGFKPDTALLNSVNVVKQANRSVPQPLVDGLLTWERLGRYQPPVELEKTLQSLSSTGSEYFYSQANNSFGSRLLSFLSSSGQGWGEAADIQNYTVNQPTPIKVGFAGFTLESFPAPLVGGAYLLQLLGNLDLKDTLAPLNYGALWENNPRETGTLLHRFIELSKLSAVAVGSLGDTSDPKIRDSAISAQNSLFDPDARKRTVNLVSDSATLPINASVPSFLNLSLGDTSIVVTDSSRFTVVISLYLGSLFGNGQIVPGTGVHLNSGLSPFLGPLPPGSTTGTLNLISSGRRPLVPIAPLYLSTTGRKCGIRTGIASSGGLWGVQDAAQTVINAALFLHAATCTLPSGSKPPLALVETDGARSRGASADKGNELNRSSYNPASTRGCINLQAATGFPRLHSDLKNISYAIYTEQTYNQTLLSRLQELGHIIHFWPSDWPGRVSAAGWNGYELMTSYDKRGSWSSAVY</sequence>
<dbReference type="SUPFAM" id="SSF56235">
    <property type="entry name" value="N-terminal nucleophile aminohydrolases (Ntn hydrolases)"/>
    <property type="match status" value="1"/>
</dbReference>
<dbReference type="PANTHER" id="PTHR11686:SF54">
    <property type="entry name" value="GLUTATHIONE HYDROLASE 7"/>
    <property type="match status" value="1"/>
</dbReference>
<dbReference type="AlphaFoldDB" id="A0AAV2SZY4"/>
<dbReference type="GO" id="GO:0005886">
    <property type="term" value="C:plasma membrane"/>
    <property type="evidence" value="ECO:0007669"/>
    <property type="project" value="TreeGrafter"/>
</dbReference>
<dbReference type="Gene3D" id="3.60.20.40">
    <property type="match status" value="1"/>
</dbReference>
<dbReference type="Pfam" id="PF01019">
    <property type="entry name" value="G_glu_transpept"/>
    <property type="match status" value="1"/>
</dbReference>
<name>A0AAV2SZY4_CALDB</name>
<protein>
    <submittedName>
        <fullName evidence="2">Uncharacterized protein</fullName>
    </submittedName>
</protein>
<dbReference type="EMBL" id="CAXLJL010000068">
    <property type="protein sequence ID" value="CAL5130550.1"/>
    <property type="molecule type" value="Genomic_DNA"/>
</dbReference>
<dbReference type="PANTHER" id="PTHR11686">
    <property type="entry name" value="GAMMA GLUTAMYL TRANSPEPTIDASE"/>
    <property type="match status" value="1"/>
</dbReference>
<evidence type="ECO:0000313" key="2">
    <source>
        <dbReference type="EMBL" id="CAL5130550.1"/>
    </source>
</evidence>
<dbReference type="PRINTS" id="PR01210">
    <property type="entry name" value="GGTRANSPTASE"/>
</dbReference>
<feature type="binding site" evidence="1">
    <location>
        <position position="388"/>
    </location>
    <ligand>
        <name>L-glutamate</name>
        <dbReference type="ChEBI" id="CHEBI:29985"/>
    </ligand>
</feature>
<dbReference type="GO" id="GO:0006751">
    <property type="term" value="P:glutathione catabolic process"/>
    <property type="evidence" value="ECO:0007669"/>
    <property type="project" value="InterPro"/>
</dbReference>
<evidence type="ECO:0000313" key="3">
    <source>
        <dbReference type="Proteomes" id="UP001497525"/>
    </source>
</evidence>
<dbReference type="InterPro" id="IPR000101">
    <property type="entry name" value="GGT_peptidase"/>
</dbReference>
<organism evidence="2 3">
    <name type="scientific">Calicophoron daubneyi</name>
    <name type="common">Rumen fluke</name>
    <name type="synonym">Paramphistomum daubneyi</name>
    <dbReference type="NCBI Taxonomy" id="300641"/>
    <lineage>
        <taxon>Eukaryota</taxon>
        <taxon>Metazoa</taxon>
        <taxon>Spiralia</taxon>
        <taxon>Lophotrochozoa</taxon>
        <taxon>Platyhelminthes</taxon>
        <taxon>Trematoda</taxon>
        <taxon>Digenea</taxon>
        <taxon>Plagiorchiida</taxon>
        <taxon>Pronocephalata</taxon>
        <taxon>Paramphistomoidea</taxon>
        <taxon>Paramphistomidae</taxon>
        <taxon>Calicophoron</taxon>
    </lineage>
</organism>
<dbReference type="GO" id="GO:0036374">
    <property type="term" value="F:glutathione hydrolase activity"/>
    <property type="evidence" value="ECO:0007669"/>
    <property type="project" value="InterPro"/>
</dbReference>
<dbReference type="InterPro" id="IPR043137">
    <property type="entry name" value="GGT_ssub_C"/>
</dbReference>